<sequence>MEMSDKLLTILMLIGVLAFIGFIAFMAVRAVKLRNRVNAMKMPPNINQIRRKSLWFAIIVITLSCIFAYIVTYQ</sequence>
<feature type="transmembrane region" description="Helical" evidence="1">
    <location>
        <begin position="6"/>
        <end position="31"/>
    </location>
</feature>
<gene>
    <name evidence="2" type="ORF">C5O23_13425</name>
</gene>
<evidence type="ECO:0000313" key="2">
    <source>
        <dbReference type="EMBL" id="PWB00236.1"/>
    </source>
</evidence>
<name>A0A2V1IL93_9BACT</name>
<dbReference type="Proteomes" id="UP000244905">
    <property type="component" value="Unassembled WGS sequence"/>
</dbReference>
<dbReference type="AlphaFoldDB" id="A0A2V1IL93"/>
<accession>A0A2V1IL93</accession>
<evidence type="ECO:0000313" key="3">
    <source>
        <dbReference type="Proteomes" id="UP000244905"/>
    </source>
</evidence>
<organism evidence="2 3">
    <name type="scientific">Duncaniella muris</name>
    <dbReference type="NCBI Taxonomy" id="2094150"/>
    <lineage>
        <taxon>Bacteria</taxon>
        <taxon>Pseudomonadati</taxon>
        <taxon>Bacteroidota</taxon>
        <taxon>Bacteroidia</taxon>
        <taxon>Bacteroidales</taxon>
        <taxon>Muribaculaceae</taxon>
        <taxon>Duncaniella</taxon>
    </lineage>
</organism>
<reference evidence="3" key="1">
    <citation type="submission" date="2018-02" db="EMBL/GenBank/DDBJ databases">
        <authorList>
            <person name="Clavel T."/>
            <person name="Strowig T."/>
        </authorList>
    </citation>
    <scope>NUCLEOTIDE SEQUENCE [LARGE SCALE GENOMIC DNA]</scope>
    <source>
        <strain evidence="3">DSM 103720</strain>
    </source>
</reference>
<dbReference type="EMBL" id="PUEC01000049">
    <property type="protein sequence ID" value="PWB00236.1"/>
    <property type="molecule type" value="Genomic_DNA"/>
</dbReference>
<protein>
    <submittedName>
        <fullName evidence="2">Uncharacterized protein</fullName>
    </submittedName>
</protein>
<proteinExistence type="predicted"/>
<keyword evidence="3" id="KW-1185">Reference proteome</keyword>
<evidence type="ECO:0000256" key="1">
    <source>
        <dbReference type="SAM" id="Phobius"/>
    </source>
</evidence>
<comment type="caution">
    <text evidence="2">The sequence shown here is derived from an EMBL/GenBank/DDBJ whole genome shotgun (WGS) entry which is preliminary data.</text>
</comment>
<keyword evidence="1" id="KW-0472">Membrane</keyword>
<feature type="transmembrane region" description="Helical" evidence="1">
    <location>
        <begin position="52"/>
        <end position="71"/>
    </location>
</feature>
<keyword evidence="1" id="KW-1133">Transmembrane helix</keyword>
<keyword evidence="1" id="KW-0812">Transmembrane</keyword>